<dbReference type="AlphaFoldDB" id="A0A737BXM8"/>
<dbReference type="EMBL" id="DAATDB010000062">
    <property type="protein sequence ID" value="HAE8104618.1"/>
    <property type="molecule type" value="Genomic_DNA"/>
</dbReference>
<accession>A0A737BXM8</accession>
<reference evidence="1" key="1">
    <citation type="journal article" date="2018" name="Genome Biol.">
        <title>SKESA: strategic k-mer extension for scrupulous assemblies.</title>
        <authorList>
            <person name="Souvorov A."/>
            <person name="Agarwala R."/>
            <person name="Lipman D.J."/>
        </authorList>
    </citation>
    <scope>NUCLEOTIDE SEQUENCE</scope>
    <source>
        <strain evidence="1">1363-65</strain>
    </source>
</reference>
<evidence type="ECO:0000313" key="1">
    <source>
        <dbReference type="EMBL" id="HAE8104618.1"/>
    </source>
</evidence>
<sequence>MAKKSIVGGDKRRNAFITPVDVNENRESVQNLLLNGRGVGQARRARQLTPKIITVKTVSGVEAP</sequence>
<comment type="caution">
    <text evidence="1">The sequence shown here is derived from an EMBL/GenBank/DDBJ whole genome shotgun (WGS) entry which is preliminary data.</text>
</comment>
<name>A0A737BXM8_SALER</name>
<proteinExistence type="predicted"/>
<reference evidence="1" key="2">
    <citation type="submission" date="2018-07" db="EMBL/GenBank/DDBJ databases">
        <authorList>
            <consortium name="NCBI Pathogen Detection Project"/>
        </authorList>
    </citation>
    <scope>NUCLEOTIDE SEQUENCE</scope>
    <source>
        <strain evidence="1">1363-65</strain>
    </source>
</reference>
<protein>
    <submittedName>
        <fullName evidence="1">Uncharacterized protein</fullName>
    </submittedName>
</protein>
<organism evidence="1">
    <name type="scientific">Salmonella enterica subsp. indica serovar 45:a:e,n,x</name>
    <dbReference type="NCBI Taxonomy" id="1307500"/>
    <lineage>
        <taxon>Bacteria</taxon>
        <taxon>Pseudomonadati</taxon>
        <taxon>Pseudomonadota</taxon>
        <taxon>Gammaproteobacteria</taxon>
        <taxon>Enterobacterales</taxon>
        <taxon>Enterobacteriaceae</taxon>
        <taxon>Salmonella</taxon>
    </lineage>
</organism>
<gene>
    <name evidence="1" type="ORF">GNC09_004762</name>
</gene>